<protein>
    <recommendedName>
        <fullName evidence="3">Aminotransferase-like plant mobile domain-containing protein</fullName>
    </recommendedName>
</protein>
<dbReference type="EMBL" id="JACGCM010000764">
    <property type="protein sequence ID" value="KAF6167144.1"/>
    <property type="molecule type" value="Genomic_DNA"/>
</dbReference>
<keyword evidence="2" id="KW-1185">Reference proteome</keyword>
<reference evidence="1 2" key="1">
    <citation type="journal article" date="2020" name="IScience">
        <title>Genome Sequencing of the Endangered Kingdonia uniflora (Circaeasteraceae, Ranunculales) Reveals Potential Mechanisms of Evolutionary Specialization.</title>
        <authorList>
            <person name="Sun Y."/>
            <person name="Deng T."/>
            <person name="Zhang A."/>
            <person name="Moore M.J."/>
            <person name="Landis J.B."/>
            <person name="Lin N."/>
            <person name="Zhang H."/>
            <person name="Zhang X."/>
            <person name="Huang J."/>
            <person name="Zhang X."/>
            <person name="Sun H."/>
            <person name="Wang H."/>
        </authorList>
    </citation>
    <scope>NUCLEOTIDE SEQUENCE [LARGE SCALE GENOMIC DNA]</scope>
    <source>
        <strain evidence="1">TB1705</strain>
        <tissue evidence="1">Leaf</tissue>
    </source>
</reference>
<sequence>MVLDESYTEYSNALTIFSNMESKDYEKGCISFAHLQTHIDHSRVNITDPANITTIFRAFMILYFGCISFGNSKSWVRLELLGPIVLIEKRGPTIDSGSAILGHLYYCLDQASKEECYEYSPIGHHNRFDNFWPRMLAWHTKRQKLTGNKVNHHLALMRQQLDLRTINNMQWDPFRYMKDALKWEVIIAGQHVNYDAYWRHVSHGALISNIARCGNIDIPGLGALTARVTFLHIEFPTGDFSTQETQIPPPRLGYDFFAMTEGMQKLTLDRTLDLEARHLHDQSRITHLTTDLRRAKYRLFQLNDYLDGKGVVVDWEDDEGEA</sequence>
<evidence type="ECO:0000313" key="1">
    <source>
        <dbReference type="EMBL" id="KAF6167144.1"/>
    </source>
</evidence>
<evidence type="ECO:0000313" key="2">
    <source>
        <dbReference type="Proteomes" id="UP000541444"/>
    </source>
</evidence>
<evidence type="ECO:0008006" key="3">
    <source>
        <dbReference type="Google" id="ProtNLM"/>
    </source>
</evidence>
<comment type="caution">
    <text evidence="1">The sequence shown here is derived from an EMBL/GenBank/DDBJ whole genome shotgun (WGS) entry which is preliminary data.</text>
</comment>
<accession>A0A7J7NJJ1</accession>
<dbReference type="Proteomes" id="UP000541444">
    <property type="component" value="Unassembled WGS sequence"/>
</dbReference>
<dbReference type="AlphaFoldDB" id="A0A7J7NJJ1"/>
<gene>
    <name evidence="1" type="ORF">GIB67_029782</name>
</gene>
<name>A0A7J7NJJ1_9MAGN</name>
<proteinExistence type="predicted"/>
<organism evidence="1 2">
    <name type="scientific">Kingdonia uniflora</name>
    <dbReference type="NCBI Taxonomy" id="39325"/>
    <lineage>
        <taxon>Eukaryota</taxon>
        <taxon>Viridiplantae</taxon>
        <taxon>Streptophyta</taxon>
        <taxon>Embryophyta</taxon>
        <taxon>Tracheophyta</taxon>
        <taxon>Spermatophyta</taxon>
        <taxon>Magnoliopsida</taxon>
        <taxon>Ranunculales</taxon>
        <taxon>Circaeasteraceae</taxon>
        <taxon>Kingdonia</taxon>
    </lineage>
</organism>